<evidence type="ECO:0000313" key="11">
    <source>
        <dbReference type="EMBL" id="KAF3054576.1"/>
    </source>
</evidence>
<comment type="caution">
    <text evidence="11">The sequence shown here is derived from an EMBL/GenBank/DDBJ whole genome shotgun (WGS) entry which is preliminary data.</text>
</comment>
<evidence type="ECO:0000256" key="6">
    <source>
        <dbReference type="ARBA" id="ARBA00022989"/>
    </source>
</evidence>
<dbReference type="InterPro" id="IPR004117">
    <property type="entry name" value="7tm6_olfct_rcpt"/>
</dbReference>
<keyword evidence="9 10" id="KW-0807">Transducer</keyword>
<evidence type="ECO:0000256" key="2">
    <source>
        <dbReference type="ARBA" id="ARBA00022475"/>
    </source>
</evidence>
<dbReference type="Pfam" id="PF02949">
    <property type="entry name" value="7tm_6"/>
    <property type="match status" value="1"/>
</dbReference>
<keyword evidence="7 10" id="KW-0472">Membrane</keyword>
<dbReference type="OrthoDB" id="6617147at2759"/>
<sequence length="395" mass="45435">MAVNKDLSYEFNLSGYCLRIIGIWPDSRMSLNDIRFSNVKFMFATSCIGLYLFTPQIINVFRAWGNLTRMVELYIPANFSLVTICKLCVTKYYRDKLQIIMASIMNDWMTSKTDWERNTMLRVAKRGRILSFKYFVAAMGTSIFAICFYLQAFFKSMNQPRRILAYRFDYIQKSPNYEITFLMQILSGLFSVFSTYSVDSFVSILVLHICAQLINLRITLGKLVEQVTENSISSLTFMEGLSTIVKRHECLIRTAKTINKCYSTVLFIHLFGAILQLCLVTFQVFTIITNNISLPIIRMIFLAFYIYLILMELYSYSYAAEVLVQESTRLAYGVFECKWYNLSANDAKALMFIVHRSNIPLRLTAGKFGNFSMELFGTAVRSSVGYVSALLSVTS</sequence>
<evidence type="ECO:0000256" key="9">
    <source>
        <dbReference type="ARBA" id="ARBA00023224"/>
    </source>
</evidence>
<keyword evidence="12" id="KW-1185">Reference proteome</keyword>
<keyword evidence="6 10" id="KW-1133">Transmembrane helix</keyword>
<keyword evidence="2" id="KW-1003">Cell membrane</keyword>
<dbReference type="EMBL" id="SGBU01000019">
    <property type="protein sequence ID" value="KAF3054576.1"/>
    <property type="molecule type" value="Genomic_DNA"/>
</dbReference>
<protein>
    <recommendedName>
        <fullName evidence="10">Odorant receptor</fullName>
    </recommendedName>
</protein>
<evidence type="ECO:0000256" key="1">
    <source>
        <dbReference type="ARBA" id="ARBA00004651"/>
    </source>
</evidence>
<evidence type="ECO:0000256" key="5">
    <source>
        <dbReference type="ARBA" id="ARBA00022725"/>
    </source>
</evidence>
<feature type="transmembrane region" description="Helical" evidence="10">
    <location>
        <begin position="134"/>
        <end position="154"/>
    </location>
</feature>
<name>A0A6G1LPQ0_9HYME</name>
<comment type="similarity">
    <text evidence="10">Belongs to the insect chemoreceptor superfamily. Heteromeric odorant receptor channel (TC 1.A.69) family.</text>
</comment>
<evidence type="ECO:0000313" key="12">
    <source>
        <dbReference type="Proteomes" id="UP000479987"/>
    </source>
</evidence>
<comment type="caution">
    <text evidence="10">Lacks conserved residue(s) required for the propagation of feature annotation.</text>
</comment>
<evidence type="ECO:0000256" key="8">
    <source>
        <dbReference type="ARBA" id="ARBA00023170"/>
    </source>
</evidence>
<evidence type="ECO:0000256" key="3">
    <source>
        <dbReference type="ARBA" id="ARBA00022606"/>
    </source>
</evidence>
<accession>A0A6G1LPQ0</accession>
<feature type="transmembrane region" description="Helical" evidence="10">
    <location>
        <begin position="261"/>
        <end position="286"/>
    </location>
</feature>
<dbReference type="PANTHER" id="PTHR21137">
    <property type="entry name" value="ODORANT RECEPTOR"/>
    <property type="match status" value="1"/>
</dbReference>
<dbReference type="GO" id="GO:0007165">
    <property type="term" value="P:signal transduction"/>
    <property type="evidence" value="ECO:0007669"/>
    <property type="project" value="UniProtKB-KW"/>
</dbReference>
<organism evidence="11 12">
    <name type="scientific">Nylanderia fulva</name>
    <dbReference type="NCBI Taxonomy" id="613905"/>
    <lineage>
        <taxon>Eukaryota</taxon>
        <taxon>Metazoa</taxon>
        <taxon>Ecdysozoa</taxon>
        <taxon>Arthropoda</taxon>
        <taxon>Hexapoda</taxon>
        <taxon>Insecta</taxon>
        <taxon>Pterygota</taxon>
        <taxon>Neoptera</taxon>
        <taxon>Endopterygota</taxon>
        <taxon>Hymenoptera</taxon>
        <taxon>Apocrita</taxon>
        <taxon>Aculeata</taxon>
        <taxon>Formicoidea</taxon>
        <taxon>Formicidae</taxon>
        <taxon>Formicinae</taxon>
        <taxon>Nylanderia</taxon>
    </lineage>
</organism>
<reference evidence="11 12" key="1">
    <citation type="submission" date="2019-08" db="EMBL/GenBank/DDBJ databases">
        <title>High quality draft denovo assembly of Nylanderia fulva.</title>
        <authorList>
            <person name="Vargo E.L."/>
            <person name="Tarone A.M."/>
            <person name="Konganti K.R."/>
        </authorList>
    </citation>
    <scope>NUCLEOTIDE SEQUENCE [LARGE SCALE GENOMIC DNA]</scope>
    <source>
        <strain evidence="11">TAMU-Nful-2015</strain>
        <tissue evidence="11">Whole body</tissue>
    </source>
</reference>
<feature type="transmembrane region" description="Helical" evidence="10">
    <location>
        <begin position="41"/>
        <end position="61"/>
    </location>
</feature>
<dbReference type="GO" id="GO:0004984">
    <property type="term" value="F:olfactory receptor activity"/>
    <property type="evidence" value="ECO:0007669"/>
    <property type="project" value="InterPro"/>
</dbReference>
<evidence type="ECO:0000256" key="7">
    <source>
        <dbReference type="ARBA" id="ARBA00023136"/>
    </source>
</evidence>
<gene>
    <name evidence="11" type="primary">Or-097</name>
    <name evidence="11" type="synonym">Nful_v1.0-Or-097</name>
    <name evidence="11" type="ORF">NFUL_NFUL000100</name>
</gene>
<keyword evidence="3 10" id="KW-0716">Sensory transduction</keyword>
<proteinExistence type="inferred from homology"/>
<feature type="transmembrane region" description="Helical" evidence="10">
    <location>
        <begin position="292"/>
        <end position="310"/>
    </location>
</feature>
<evidence type="ECO:0000256" key="10">
    <source>
        <dbReference type="RuleBase" id="RU351113"/>
    </source>
</evidence>
<keyword evidence="4 10" id="KW-0812">Transmembrane</keyword>
<dbReference type="GO" id="GO:0005886">
    <property type="term" value="C:plasma membrane"/>
    <property type="evidence" value="ECO:0007669"/>
    <property type="project" value="UniProtKB-SubCell"/>
</dbReference>
<dbReference type="AlphaFoldDB" id="A0A6G1LPQ0"/>
<dbReference type="PANTHER" id="PTHR21137:SF35">
    <property type="entry name" value="ODORANT RECEPTOR 19A-RELATED"/>
    <property type="match status" value="1"/>
</dbReference>
<dbReference type="GO" id="GO:0005549">
    <property type="term" value="F:odorant binding"/>
    <property type="evidence" value="ECO:0007669"/>
    <property type="project" value="InterPro"/>
</dbReference>
<dbReference type="Proteomes" id="UP000479987">
    <property type="component" value="Unassembled WGS sequence"/>
</dbReference>
<comment type="subcellular location">
    <subcellularLocation>
        <location evidence="1 10">Cell membrane</location>
        <topology evidence="1 10">Multi-pass membrane protein</topology>
    </subcellularLocation>
</comment>
<keyword evidence="8 10" id="KW-0675">Receptor</keyword>
<evidence type="ECO:0000256" key="4">
    <source>
        <dbReference type="ARBA" id="ARBA00022692"/>
    </source>
</evidence>
<keyword evidence="5 10" id="KW-0552">Olfaction</keyword>
<feature type="transmembrane region" description="Helical" evidence="10">
    <location>
        <begin position="73"/>
        <end position="93"/>
    </location>
</feature>